<dbReference type="EMBL" id="JARVKF010000418">
    <property type="protein sequence ID" value="KAK9415183.1"/>
    <property type="molecule type" value="Genomic_DNA"/>
</dbReference>
<feature type="transmembrane region" description="Helical" evidence="6">
    <location>
        <begin position="75"/>
        <end position="100"/>
    </location>
</feature>
<dbReference type="PANTHER" id="PTHR23502">
    <property type="entry name" value="MAJOR FACILITATOR SUPERFAMILY"/>
    <property type="match status" value="1"/>
</dbReference>
<evidence type="ECO:0000256" key="1">
    <source>
        <dbReference type="ARBA" id="ARBA00004141"/>
    </source>
</evidence>
<sequence>MASPESTNPKMEKTQLEDTERQNGQAPASNSVEDLSDEHRQYLMDRHGHLALEPVPSMDPADPYNWPRSTRQKKIINLVLVAFHAMMGTFTAAAIQSAFVDIAKDFDIEVQQASYLTSLVIAILGGAPLFWRPLSNIYGRRPIFLISLICSLAGNIGCGFSYSYGTMALCRAITAFFISPAAAIGSAVVQEMFFKTERATFMGAWTIMVTLGVPIAPFIFGFVALRVNYRWIYYVLAITNAVQFVLYLFLGPETLYRRDFAVKPSSPKLKKQYFTFRRINPDPLSWKDFVHPFIYFTKPVVWIPAMSYSMIFLWSNIMPTIEIPQIFPAKYAFNTQQVGLQFLSFILGAIIGEQMGGRMSDLWMNHRRKQTGSPPPAEHRLWLSYVGQTFAIVGVIVFLVQTAATKTYNITPLVGATIGAVGNQLVTTVYITYAVDCYREDAAGVGVFITFVRQIWGFIGPFWFPQLIEAAGMPGTAGVATGMMVVFAVLPTLYLQFRGRSLH</sequence>
<protein>
    <submittedName>
        <fullName evidence="8">Major facilitator superfamily (MFS) profile domain-containing protein</fullName>
    </submittedName>
</protein>
<dbReference type="Gene3D" id="1.20.1250.20">
    <property type="entry name" value="MFS general substrate transporter like domains"/>
    <property type="match status" value="1"/>
</dbReference>
<comment type="caution">
    <text evidence="8">The sequence shown here is derived from an EMBL/GenBank/DDBJ whole genome shotgun (WGS) entry which is preliminary data.</text>
</comment>
<dbReference type="PANTHER" id="PTHR23502:SF2">
    <property type="entry name" value="TRANSPORTER, PUTATIVE (AFU_ORTHOLOGUE AFUA_2G08910)-RELATED"/>
    <property type="match status" value="1"/>
</dbReference>
<evidence type="ECO:0000256" key="2">
    <source>
        <dbReference type="ARBA" id="ARBA00022692"/>
    </source>
</evidence>
<evidence type="ECO:0000313" key="8">
    <source>
        <dbReference type="EMBL" id="KAK9415183.1"/>
    </source>
</evidence>
<feature type="transmembrane region" description="Helical" evidence="6">
    <location>
        <begin position="231"/>
        <end position="250"/>
    </location>
</feature>
<name>A0ABR2UL12_9PEZI</name>
<dbReference type="InterPro" id="IPR020846">
    <property type="entry name" value="MFS_dom"/>
</dbReference>
<feature type="transmembrane region" description="Helical" evidence="6">
    <location>
        <begin position="476"/>
        <end position="497"/>
    </location>
</feature>
<evidence type="ECO:0000259" key="7">
    <source>
        <dbReference type="PROSITE" id="PS50850"/>
    </source>
</evidence>
<evidence type="ECO:0000256" key="6">
    <source>
        <dbReference type="SAM" id="Phobius"/>
    </source>
</evidence>
<evidence type="ECO:0000313" key="9">
    <source>
        <dbReference type="Proteomes" id="UP001408356"/>
    </source>
</evidence>
<feature type="domain" description="Major facilitator superfamily (MFS) profile" evidence="7">
    <location>
        <begin position="77"/>
        <end position="500"/>
    </location>
</feature>
<feature type="region of interest" description="Disordered" evidence="5">
    <location>
        <begin position="1"/>
        <end position="34"/>
    </location>
</feature>
<dbReference type="PROSITE" id="PS50850">
    <property type="entry name" value="MFS"/>
    <property type="match status" value="1"/>
</dbReference>
<feature type="transmembrane region" description="Helical" evidence="6">
    <location>
        <begin position="445"/>
        <end position="464"/>
    </location>
</feature>
<feature type="transmembrane region" description="Helical" evidence="6">
    <location>
        <begin position="112"/>
        <end position="131"/>
    </location>
</feature>
<feature type="compositionally biased region" description="Basic and acidic residues" evidence="5">
    <location>
        <begin position="10"/>
        <end position="21"/>
    </location>
</feature>
<keyword evidence="9" id="KW-1185">Reference proteome</keyword>
<proteinExistence type="predicted"/>
<keyword evidence="2 6" id="KW-0812">Transmembrane</keyword>
<feature type="transmembrane region" description="Helical" evidence="6">
    <location>
        <begin position="338"/>
        <end position="360"/>
    </location>
</feature>
<organism evidence="8 9">
    <name type="scientific">Seiridium unicorne</name>
    <dbReference type="NCBI Taxonomy" id="138068"/>
    <lineage>
        <taxon>Eukaryota</taxon>
        <taxon>Fungi</taxon>
        <taxon>Dikarya</taxon>
        <taxon>Ascomycota</taxon>
        <taxon>Pezizomycotina</taxon>
        <taxon>Sordariomycetes</taxon>
        <taxon>Xylariomycetidae</taxon>
        <taxon>Amphisphaeriales</taxon>
        <taxon>Sporocadaceae</taxon>
        <taxon>Seiridium</taxon>
    </lineage>
</organism>
<feature type="transmembrane region" description="Helical" evidence="6">
    <location>
        <begin position="201"/>
        <end position="225"/>
    </location>
</feature>
<feature type="transmembrane region" description="Helical" evidence="6">
    <location>
        <begin position="410"/>
        <end position="433"/>
    </location>
</feature>
<feature type="transmembrane region" description="Helical" evidence="6">
    <location>
        <begin position="143"/>
        <end position="162"/>
    </location>
</feature>
<evidence type="ECO:0000256" key="4">
    <source>
        <dbReference type="ARBA" id="ARBA00023136"/>
    </source>
</evidence>
<feature type="compositionally biased region" description="Polar residues" evidence="5">
    <location>
        <begin position="22"/>
        <end position="33"/>
    </location>
</feature>
<dbReference type="InterPro" id="IPR036259">
    <property type="entry name" value="MFS_trans_sf"/>
</dbReference>
<evidence type="ECO:0000256" key="3">
    <source>
        <dbReference type="ARBA" id="ARBA00022989"/>
    </source>
</evidence>
<comment type="subcellular location">
    <subcellularLocation>
        <location evidence="1">Membrane</location>
        <topology evidence="1">Multi-pass membrane protein</topology>
    </subcellularLocation>
</comment>
<keyword evidence="3 6" id="KW-1133">Transmembrane helix</keyword>
<gene>
    <name evidence="8" type="ORF">SUNI508_02031</name>
</gene>
<reference evidence="8 9" key="1">
    <citation type="journal article" date="2024" name="J. Plant Pathol.">
        <title>Sequence and assembly of the genome of Seiridium unicorne, isolate CBS 538.82, causal agent of cypress canker disease.</title>
        <authorList>
            <person name="Scali E."/>
            <person name="Rocca G.D."/>
            <person name="Danti R."/>
            <person name="Garbelotto M."/>
            <person name="Barberini S."/>
            <person name="Baroncelli R."/>
            <person name="Emiliani G."/>
        </authorList>
    </citation>
    <scope>NUCLEOTIDE SEQUENCE [LARGE SCALE GENOMIC DNA]</scope>
    <source>
        <strain evidence="8 9">BM-138-508</strain>
    </source>
</reference>
<feature type="transmembrane region" description="Helical" evidence="6">
    <location>
        <begin position="300"/>
        <end position="318"/>
    </location>
</feature>
<dbReference type="InterPro" id="IPR011701">
    <property type="entry name" value="MFS"/>
</dbReference>
<feature type="transmembrane region" description="Helical" evidence="6">
    <location>
        <begin position="381"/>
        <end position="404"/>
    </location>
</feature>
<keyword evidence="4 6" id="KW-0472">Membrane</keyword>
<evidence type="ECO:0000256" key="5">
    <source>
        <dbReference type="SAM" id="MobiDB-lite"/>
    </source>
</evidence>
<dbReference type="SUPFAM" id="SSF103473">
    <property type="entry name" value="MFS general substrate transporter"/>
    <property type="match status" value="1"/>
</dbReference>
<accession>A0ABR2UL12</accession>
<dbReference type="Pfam" id="PF07690">
    <property type="entry name" value="MFS_1"/>
    <property type="match status" value="1"/>
</dbReference>
<feature type="transmembrane region" description="Helical" evidence="6">
    <location>
        <begin position="168"/>
        <end position="189"/>
    </location>
</feature>
<dbReference type="Proteomes" id="UP001408356">
    <property type="component" value="Unassembled WGS sequence"/>
</dbReference>